<dbReference type="AlphaFoldDB" id="A0A423LM27"/>
<dbReference type="Gene3D" id="1.10.30.50">
    <property type="match status" value="1"/>
</dbReference>
<evidence type="ECO:0008006" key="3">
    <source>
        <dbReference type="Google" id="ProtNLM"/>
    </source>
</evidence>
<name>A0A423LM27_PSEFL</name>
<sequence>MRKLVRPPIAADFDTKTQSTKKAVAKAVANRAAVSFSNLWSSYKRDFSQAQHGRCGYCEGQVLGLQYGDVEHIQPKAEVHTLVDEPEDWGKEVPWSSSVEGRKRKSNVIKPGYWWRAYSWDNYLLSCQICNQQWKANFYPVKGVHEVSPTQTCTPLLLSPFDKHFQAQMHFTYGRLGEIRALTDEGKATIATCGLDRPSLRLARYKIARATHEHLDEIARDVTERDVLRVLEYIAQDGAEYSPYCGMVRVIFFQRTEMQWDDLYDLIARLKESGHADRSLCDC</sequence>
<protein>
    <recommendedName>
        <fullName evidence="3">HNH nuclease domain-containing protein</fullName>
    </recommendedName>
</protein>
<evidence type="ECO:0000313" key="2">
    <source>
        <dbReference type="Proteomes" id="UP000285757"/>
    </source>
</evidence>
<proteinExistence type="predicted"/>
<reference evidence="1 2" key="1">
    <citation type="submission" date="2016-10" db="EMBL/GenBank/DDBJ databases">
        <title>Comparative genome analysis of multiple Pseudomonas spp. focuses on biocontrol and plant growth promoting traits.</title>
        <authorList>
            <person name="Tao X.-Y."/>
            <person name="Taylor C.G."/>
        </authorList>
    </citation>
    <scope>NUCLEOTIDE SEQUENCE [LARGE SCALE GENOMIC DNA]</scope>
    <source>
        <strain evidence="1 2">24D3</strain>
    </source>
</reference>
<accession>A0A423LM27</accession>
<dbReference type="RefSeq" id="WP_123531263.1">
    <property type="nucleotide sequence ID" value="NZ_MOBU01000006.1"/>
</dbReference>
<gene>
    <name evidence="1" type="ORF">BK671_07560</name>
</gene>
<evidence type="ECO:0000313" key="1">
    <source>
        <dbReference type="EMBL" id="RON69288.1"/>
    </source>
</evidence>
<comment type="caution">
    <text evidence="1">The sequence shown here is derived from an EMBL/GenBank/DDBJ whole genome shotgun (WGS) entry which is preliminary data.</text>
</comment>
<dbReference type="Proteomes" id="UP000285757">
    <property type="component" value="Unassembled WGS sequence"/>
</dbReference>
<organism evidence="1 2">
    <name type="scientific">Pseudomonas fluorescens</name>
    <dbReference type="NCBI Taxonomy" id="294"/>
    <lineage>
        <taxon>Bacteria</taxon>
        <taxon>Pseudomonadati</taxon>
        <taxon>Pseudomonadota</taxon>
        <taxon>Gammaproteobacteria</taxon>
        <taxon>Pseudomonadales</taxon>
        <taxon>Pseudomonadaceae</taxon>
        <taxon>Pseudomonas</taxon>
    </lineage>
</organism>
<dbReference type="EMBL" id="MOBU01000006">
    <property type="protein sequence ID" value="RON69288.1"/>
    <property type="molecule type" value="Genomic_DNA"/>
</dbReference>